<dbReference type="OrthoDB" id="9801383at2"/>
<dbReference type="Proteomes" id="UP000297890">
    <property type="component" value="Unassembled WGS sequence"/>
</dbReference>
<keyword evidence="3" id="KW-1185">Reference proteome</keyword>
<gene>
    <name evidence="2" type="ORF">E4680_10290</name>
</gene>
<evidence type="ECO:0000313" key="2">
    <source>
        <dbReference type="EMBL" id="TFZ82034.1"/>
    </source>
</evidence>
<sequence>MRCSRPTWALLGLGLLASGPTLAADFGELMQKQLESGSNRLFGFTKPLAESATTPSGYARAPGQPATDHILLAKGLRVSYLTRDAADKTDQMVFWPSDAKPTHLITCVEEFERQVIGTFPNGTEKYNPSVQRIRLSDGQVETILRGMAGCDGIRRTPWGTIIATEETSDGQVYELMNPLQLTNLTLTGRGTSELFDPTGANVTDTTSKVVVRDALPKMAWEGLAVTPQGVVIAGDELRPGSYTDTRTGTRDTDGGALFKFIPAVPASGQPVSNLNQSPLAAGSVYALQISCVDNKQQFGQGCEVGQGAWVAVTAANARVDANNAGATGYYRPEDLHDDPGYEGEGVRFCWTNTENASAENYGEVMCGIDRAPLTASSDRTVSVNRFVEGDADFNQPDNLAFQPGTRNVYVIEDNPNGDIWACLPDGADRDIKTDGCVKMLSVVDNTAEPTGFLFSGDGRTAYVSIQHSRDPANGSMDIDDFGTDDVLMITGFKPVRP</sequence>
<protein>
    <submittedName>
        <fullName evidence="2">DUF839 domain-containing protein</fullName>
    </submittedName>
</protein>
<keyword evidence="1" id="KW-0732">Signal</keyword>
<comment type="caution">
    <text evidence="2">The sequence shown here is derived from an EMBL/GenBank/DDBJ whole genome shotgun (WGS) entry which is preliminary data.</text>
</comment>
<dbReference type="AlphaFoldDB" id="A0A4Z0F752"/>
<dbReference type="EMBL" id="SRIO01000013">
    <property type="protein sequence ID" value="TFZ82034.1"/>
    <property type="molecule type" value="Genomic_DNA"/>
</dbReference>
<dbReference type="PANTHER" id="PTHR35399">
    <property type="entry name" value="SLR8030 PROTEIN"/>
    <property type="match status" value="1"/>
</dbReference>
<dbReference type="InterPro" id="IPR008557">
    <property type="entry name" value="PhoX"/>
</dbReference>
<name>A0A4Z0F752_9GAMM</name>
<reference evidence="2 3" key="1">
    <citation type="journal article" date="2019" name="ISME J.">
        <title>Candidatus Macondimonas diazotrophica, a novel gammaproteobacterial genus dominating crude-oil-contaminated coastal sediments.</title>
        <authorList>
            <person name="Karthikeyan S."/>
            <person name="Konstantinidis K."/>
        </authorList>
    </citation>
    <scope>NUCLEOTIDE SEQUENCE [LARGE SCALE GENOMIC DNA]</scope>
    <source>
        <strain evidence="2 3">KTK01</strain>
    </source>
</reference>
<proteinExistence type="predicted"/>
<accession>A0A4Z0F752</accession>
<feature type="chain" id="PRO_5021444264" evidence="1">
    <location>
        <begin position="24"/>
        <end position="497"/>
    </location>
</feature>
<organism evidence="2 3">
    <name type="scientific">Candidatus Macondimonas diazotrophica</name>
    <dbReference type="NCBI Taxonomy" id="2305248"/>
    <lineage>
        <taxon>Bacteria</taxon>
        <taxon>Pseudomonadati</taxon>
        <taxon>Pseudomonadota</taxon>
        <taxon>Gammaproteobacteria</taxon>
        <taxon>Chromatiales</taxon>
        <taxon>Ectothiorhodospiraceae</taxon>
        <taxon>Candidatus Macondimonas</taxon>
    </lineage>
</organism>
<dbReference type="SUPFAM" id="SSF63829">
    <property type="entry name" value="Calcium-dependent phosphotriesterase"/>
    <property type="match status" value="1"/>
</dbReference>
<dbReference type="PANTHER" id="PTHR35399:SF2">
    <property type="entry name" value="DUF839 DOMAIN-CONTAINING PROTEIN"/>
    <property type="match status" value="1"/>
</dbReference>
<dbReference type="RefSeq" id="WP_135282320.1">
    <property type="nucleotide sequence ID" value="NZ_SRIO01000013.1"/>
</dbReference>
<feature type="signal peptide" evidence="1">
    <location>
        <begin position="1"/>
        <end position="23"/>
    </location>
</feature>
<dbReference type="Pfam" id="PF05787">
    <property type="entry name" value="PhoX"/>
    <property type="match status" value="1"/>
</dbReference>
<evidence type="ECO:0000313" key="3">
    <source>
        <dbReference type="Proteomes" id="UP000297890"/>
    </source>
</evidence>
<evidence type="ECO:0000256" key="1">
    <source>
        <dbReference type="SAM" id="SignalP"/>
    </source>
</evidence>